<name>A0A6S6TKU5_9GAMM</name>
<dbReference type="EMBL" id="CACVAV010000270">
    <property type="protein sequence ID" value="CAA6817018.1"/>
    <property type="molecule type" value="Genomic_DNA"/>
</dbReference>
<evidence type="ECO:0008006" key="2">
    <source>
        <dbReference type="Google" id="ProtNLM"/>
    </source>
</evidence>
<dbReference type="InterPro" id="IPR025833">
    <property type="entry name" value="GDYXXLXY"/>
</dbReference>
<reference evidence="1" key="1">
    <citation type="submission" date="2020-01" db="EMBL/GenBank/DDBJ databases">
        <authorList>
            <person name="Meier V. D."/>
            <person name="Meier V D."/>
        </authorList>
    </citation>
    <scope>NUCLEOTIDE SEQUENCE</scope>
    <source>
        <strain evidence="1">HLG_WM_MAG_08</strain>
    </source>
</reference>
<accession>A0A6S6TKU5</accession>
<proteinExistence type="predicted"/>
<dbReference type="Pfam" id="PF14345">
    <property type="entry name" value="GDYXXLXY"/>
    <property type="match status" value="1"/>
</dbReference>
<protein>
    <recommendedName>
        <fullName evidence="2">GDYXXLXY protein</fullName>
    </recommendedName>
</protein>
<evidence type="ECO:0000313" key="1">
    <source>
        <dbReference type="EMBL" id="CAA6817018.1"/>
    </source>
</evidence>
<dbReference type="AlphaFoldDB" id="A0A6S6TKU5"/>
<gene>
    <name evidence="1" type="ORF">HELGO_WM46879</name>
</gene>
<sequence length="165" mass="18556">MNRQFGLALALLLPIVILAGNAWLHYQQRIAGESITFPIEGFDPRDLLSGHYLIYRIDYGINDNGNCPTSDIAASLCLKPERRIYPADELPQSCTQFIRGNCDSSARFISGLERFYVPQQYADILDEKVRNKQGKLVIAVDQSGNAGVVDLLINDRPWKEIVTEE</sequence>
<organism evidence="1">
    <name type="scientific">uncultured Thiotrichaceae bacterium</name>
    <dbReference type="NCBI Taxonomy" id="298394"/>
    <lineage>
        <taxon>Bacteria</taxon>
        <taxon>Pseudomonadati</taxon>
        <taxon>Pseudomonadota</taxon>
        <taxon>Gammaproteobacteria</taxon>
        <taxon>Thiotrichales</taxon>
        <taxon>Thiotrichaceae</taxon>
        <taxon>environmental samples</taxon>
    </lineage>
</organism>